<accession>A0A937XBF2</accession>
<dbReference type="NCBIfam" id="TIGR02914">
    <property type="entry name" value="EpsI_fam"/>
    <property type="match status" value="1"/>
</dbReference>
<dbReference type="InterPro" id="IPR014263">
    <property type="entry name" value="Methanolan_biosynth_EpsI"/>
</dbReference>
<proteinExistence type="predicted"/>
<dbReference type="EMBL" id="VGIY01000100">
    <property type="protein sequence ID" value="MBM3317277.1"/>
    <property type="molecule type" value="Genomic_DNA"/>
</dbReference>
<name>A0A937XBF2_UNCEI</name>
<gene>
    <name evidence="2" type="ORF">FJY75_05445</name>
</gene>
<feature type="domain" description="Methanolan biosynthesis EpsI" evidence="1">
    <location>
        <begin position="9"/>
        <end position="136"/>
    </location>
</feature>
<dbReference type="Proteomes" id="UP000748308">
    <property type="component" value="Unassembled WGS sequence"/>
</dbReference>
<protein>
    <submittedName>
        <fullName evidence="2">EpsI family protein</fullName>
    </submittedName>
</protein>
<reference evidence="2" key="1">
    <citation type="submission" date="2019-03" db="EMBL/GenBank/DDBJ databases">
        <title>Lake Tanganyika Metagenome-Assembled Genomes (MAGs).</title>
        <authorList>
            <person name="Tran P."/>
        </authorList>
    </citation>
    <scope>NUCLEOTIDE SEQUENCE</scope>
    <source>
        <strain evidence="2">M_DeepCast_400m_m2_100</strain>
    </source>
</reference>
<comment type="caution">
    <text evidence="2">The sequence shown here is derived from an EMBL/GenBank/DDBJ whole genome shotgun (WGS) entry which is preliminary data.</text>
</comment>
<dbReference type="AlphaFoldDB" id="A0A937XBF2"/>
<sequence length="159" mass="17533">MPTGEGAARVLAADAALQRVYRRPGGAEVWLFVAYFAQQQVNSQIHSPRHCIPGGGWRVGFVRPEVLEMGAARRPATRMRIQRDGHAQDVFYWFTTRGGTTAGEFPLKWDLVRNSLAGRPTDAFFVRYNAPTADSTALRQVMGMLDGPLGEAMAEVGLR</sequence>
<dbReference type="Pfam" id="PF11984">
    <property type="entry name" value="DUF3485"/>
    <property type="match status" value="1"/>
</dbReference>
<organism evidence="2 3">
    <name type="scientific">Eiseniibacteriota bacterium</name>
    <dbReference type="NCBI Taxonomy" id="2212470"/>
    <lineage>
        <taxon>Bacteria</taxon>
        <taxon>Candidatus Eiseniibacteriota</taxon>
    </lineage>
</organism>
<evidence type="ECO:0000313" key="2">
    <source>
        <dbReference type="EMBL" id="MBM3317277.1"/>
    </source>
</evidence>
<evidence type="ECO:0000313" key="3">
    <source>
        <dbReference type="Proteomes" id="UP000748308"/>
    </source>
</evidence>
<evidence type="ECO:0000259" key="1">
    <source>
        <dbReference type="Pfam" id="PF11984"/>
    </source>
</evidence>